<organism evidence="12 13">
    <name type="scientific">Stephania cephalantha</name>
    <dbReference type="NCBI Taxonomy" id="152367"/>
    <lineage>
        <taxon>Eukaryota</taxon>
        <taxon>Viridiplantae</taxon>
        <taxon>Streptophyta</taxon>
        <taxon>Embryophyta</taxon>
        <taxon>Tracheophyta</taxon>
        <taxon>Spermatophyta</taxon>
        <taxon>Magnoliopsida</taxon>
        <taxon>Ranunculales</taxon>
        <taxon>Menispermaceae</taxon>
        <taxon>Menispermoideae</taxon>
        <taxon>Cissampelideae</taxon>
        <taxon>Stephania</taxon>
    </lineage>
</organism>
<keyword evidence="3" id="KW-0808">Transferase</keyword>
<evidence type="ECO:0000256" key="7">
    <source>
        <dbReference type="ARBA" id="ARBA00023316"/>
    </source>
</evidence>
<evidence type="ECO:0000256" key="2">
    <source>
        <dbReference type="ARBA" id="ARBA00022676"/>
    </source>
</evidence>
<dbReference type="PANTHER" id="PTHR13301">
    <property type="entry name" value="X-BOX TRANSCRIPTION FACTOR-RELATED"/>
    <property type="match status" value="1"/>
</dbReference>
<evidence type="ECO:0000256" key="5">
    <source>
        <dbReference type="ARBA" id="ARBA00022989"/>
    </source>
</evidence>
<feature type="transmembrane region" description="Helical" evidence="11">
    <location>
        <begin position="539"/>
        <end position="558"/>
    </location>
</feature>
<evidence type="ECO:0000256" key="8">
    <source>
        <dbReference type="PIRSR" id="PIRSR605150-1"/>
    </source>
</evidence>
<dbReference type="Pfam" id="PF03552">
    <property type="entry name" value="Cellulose_synt"/>
    <property type="match status" value="2"/>
</dbReference>
<dbReference type="Proteomes" id="UP001419268">
    <property type="component" value="Unassembled WGS sequence"/>
</dbReference>
<evidence type="ECO:0000256" key="3">
    <source>
        <dbReference type="ARBA" id="ARBA00022679"/>
    </source>
</evidence>
<dbReference type="GO" id="GO:0071555">
    <property type="term" value="P:cell wall organization"/>
    <property type="evidence" value="ECO:0007669"/>
    <property type="project" value="UniProtKB-KW"/>
</dbReference>
<reference evidence="12 13" key="1">
    <citation type="submission" date="2024-01" db="EMBL/GenBank/DDBJ databases">
        <title>Genome assemblies of Stephania.</title>
        <authorList>
            <person name="Yang L."/>
        </authorList>
    </citation>
    <scope>NUCLEOTIDE SEQUENCE [LARGE SCALE GENOMIC DNA]</scope>
    <source>
        <strain evidence="12">JXDWG</strain>
        <tissue evidence="12">Leaf</tissue>
    </source>
</reference>
<keyword evidence="5 11" id="KW-1133">Transmembrane helix</keyword>
<dbReference type="GO" id="GO:0030244">
    <property type="term" value="P:cellulose biosynthetic process"/>
    <property type="evidence" value="ECO:0007669"/>
    <property type="project" value="InterPro"/>
</dbReference>
<comment type="caution">
    <text evidence="12">The sequence shown here is derived from an EMBL/GenBank/DDBJ whole genome shotgun (WGS) entry which is preliminary data.</text>
</comment>
<feature type="binding site" evidence="10">
    <location>
        <position position="323"/>
    </location>
    <ligand>
        <name>Mn(2+)</name>
        <dbReference type="ChEBI" id="CHEBI:29035"/>
    </ligand>
</feature>
<feature type="transmembrane region" description="Helical" evidence="11">
    <location>
        <begin position="578"/>
        <end position="598"/>
    </location>
</feature>
<feature type="binding site" evidence="10">
    <location>
        <position position="299"/>
    </location>
    <ligand>
        <name>Mn(2+)</name>
        <dbReference type="ChEBI" id="CHEBI:29035"/>
    </ligand>
</feature>
<feature type="transmembrane region" description="Helical" evidence="11">
    <location>
        <begin position="734"/>
        <end position="753"/>
    </location>
</feature>
<evidence type="ECO:0000256" key="4">
    <source>
        <dbReference type="ARBA" id="ARBA00022692"/>
    </source>
</evidence>
<dbReference type="InterPro" id="IPR029044">
    <property type="entry name" value="Nucleotide-diphossugar_trans"/>
</dbReference>
<keyword evidence="4 11" id="KW-0812">Transmembrane</keyword>
<feature type="active site" evidence="8">
    <location>
        <position position="160"/>
    </location>
</feature>
<evidence type="ECO:0000313" key="12">
    <source>
        <dbReference type="EMBL" id="KAK9093956.1"/>
    </source>
</evidence>
<dbReference type="EMBL" id="JBBNAG010000011">
    <property type="protein sequence ID" value="KAK9093956.1"/>
    <property type="molecule type" value="Genomic_DNA"/>
</dbReference>
<evidence type="ECO:0008006" key="14">
    <source>
        <dbReference type="Google" id="ProtNLM"/>
    </source>
</evidence>
<feature type="transmembrane region" description="Helical" evidence="11">
    <location>
        <begin position="67"/>
        <end position="89"/>
    </location>
</feature>
<evidence type="ECO:0000256" key="6">
    <source>
        <dbReference type="ARBA" id="ARBA00023136"/>
    </source>
</evidence>
<protein>
    <recommendedName>
        <fullName evidence="14">Cellulose synthase-like protein G3</fullName>
    </recommendedName>
</protein>
<keyword evidence="6 11" id="KW-0472">Membrane</keyword>
<feature type="binding site" evidence="9">
    <location>
        <position position="160"/>
    </location>
    <ligand>
        <name>UDP-alpha-D-glucose</name>
        <dbReference type="ChEBI" id="CHEBI:58885"/>
    </ligand>
</feature>
<feature type="transmembrane region" description="Helical" evidence="11">
    <location>
        <begin position="700"/>
        <end position="718"/>
    </location>
</feature>
<dbReference type="GO" id="GO:0012505">
    <property type="term" value="C:endomembrane system"/>
    <property type="evidence" value="ECO:0007669"/>
    <property type="project" value="UniProtKB-SubCell"/>
</dbReference>
<dbReference type="GO" id="GO:0016020">
    <property type="term" value="C:membrane"/>
    <property type="evidence" value="ECO:0007669"/>
    <property type="project" value="InterPro"/>
</dbReference>
<feature type="transmembrane region" description="Helical" evidence="11">
    <location>
        <begin position="662"/>
        <end position="688"/>
    </location>
</feature>
<dbReference type="InterPro" id="IPR005150">
    <property type="entry name" value="Cellulose_synth"/>
</dbReference>
<evidence type="ECO:0000256" key="11">
    <source>
        <dbReference type="SAM" id="Phobius"/>
    </source>
</evidence>
<evidence type="ECO:0000256" key="10">
    <source>
        <dbReference type="PIRSR" id="PIRSR605150-3"/>
    </source>
</evidence>
<sequence>MAPTQSPSITSSPPPLHTFHVHRRAIPYRLFAMIYLFAIIILFYQHLHKLINLVMMNSSTSTSTSSNSIFLHLSMILADVVLAFMWTATQACRMRPIQRRTFPDNLAKMLEKSGEYPGLDVFICTADPYKEPPMSVVNTALSVMAYEYPTDKISVYVSDDGGSKLTFFAFMEAAKFARYWLPFCREKRLVERSPEAYFSSNHGCSYKDEEMKTLYEIMKGRVENVVERGELNNEYLTTSQLHERDTLSKWKSGFTRQDHPTIIEVLLDSSEDKDITGHKMPNLVYVSREKSRTSHHNFKAGALNVLTRVSATMTNAPVILTLDCDMYSNDPITPLRALCFLWEPLKGLELAYVQFPQHFCGINENDIYANEIKRLFRVNPMGMDGLQGTTYVGTGCFFRRRALFGSPSTSPRLVVERRELDPEHVVGKDVKSEIVLSKAHLVASCNYEDGTNWGSKIGFRYGSLVEDYYTGYKLQCEGWKSVFCDPERPAFLGDIPINLHDVLSQNKRWAIGLLEVAFSKYCPLTYGIKSMGLLMGLAYTHYAFWPFWSIPITIYAFLPPLAFINGVSTLPKVTDPLFCLYVFFFVGAYAQDLIDFLLTNGTIMRWWSEQRMWLIRGLTSYLFGYIDFFLQKLGISALGFNVTNKVIDDEQSKRYEQGAFEFGVTSPFFVVLTMAAIVNLIAFVVGVIRVVFFPEKFGEVFVQMLISGFVMVNCWPIYEGIALRVDKGRMPTKTTTMAILLVGILYCATSITLKS</sequence>
<evidence type="ECO:0000313" key="13">
    <source>
        <dbReference type="Proteomes" id="UP001419268"/>
    </source>
</evidence>
<feature type="transmembrane region" description="Helical" evidence="11">
    <location>
        <begin position="30"/>
        <end position="47"/>
    </location>
</feature>
<proteinExistence type="predicted"/>
<name>A0AAP0EI75_9MAGN</name>
<accession>A0AAP0EI75</accession>
<gene>
    <name evidence="12" type="ORF">Scep_025425</name>
</gene>
<dbReference type="SUPFAM" id="SSF53448">
    <property type="entry name" value="Nucleotide-diphospho-sugar transferases"/>
    <property type="match status" value="1"/>
</dbReference>
<feature type="transmembrane region" description="Helical" evidence="11">
    <location>
        <begin position="618"/>
        <end position="642"/>
    </location>
</feature>
<feature type="binding site" evidence="9">
    <location>
        <position position="130"/>
    </location>
    <ligand>
        <name>UDP-alpha-D-glucose</name>
        <dbReference type="ChEBI" id="CHEBI:58885"/>
    </ligand>
</feature>
<keyword evidence="2" id="KW-0328">Glycosyltransferase</keyword>
<dbReference type="Gene3D" id="3.90.550.10">
    <property type="entry name" value="Spore Coat Polysaccharide Biosynthesis Protein SpsA, Chain A"/>
    <property type="match status" value="1"/>
</dbReference>
<evidence type="ECO:0000256" key="9">
    <source>
        <dbReference type="PIRSR" id="PIRSR605150-2"/>
    </source>
</evidence>
<comment type="subcellular location">
    <subcellularLocation>
        <location evidence="1">Endomembrane system</location>
        <topology evidence="1">Multi-pass membrane protein</topology>
    </subcellularLocation>
</comment>
<feature type="active site" evidence="8">
    <location>
        <position position="467"/>
    </location>
</feature>
<dbReference type="FunFam" id="3.90.550.10:FF:000135">
    <property type="entry name" value="Cellulose synthase-like protein G3"/>
    <property type="match status" value="1"/>
</dbReference>
<keyword evidence="13" id="KW-1185">Reference proteome</keyword>
<dbReference type="GO" id="GO:0016760">
    <property type="term" value="F:cellulose synthase (UDP-forming) activity"/>
    <property type="evidence" value="ECO:0007669"/>
    <property type="project" value="InterPro"/>
</dbReference>
<evidence type="ECO:0000256" key="1">
    <source>
        <dbReference type="ARBA" id="ARBA00004127"/>
    </source>
</evidence>
<feature type="binding site" evidence="9">
    <location>
        <position position="131"/>
    </location>
    <ligand>
        <name>UDP-alpha-D-glucose</name>
        <dbReference type="ChEBI" id="CHEBI:58885"/>
    </ligand>
</feature>
<keyword evidence="7" id="KW-0961">Cell wall biogenesis/degradation</keyword>
<dbReference type="AlphaFoldDB" id="A0AAP0EI75"/>